<dbReference type="AlphaFoldDB" id="N8WSZ0"/>
<keyword evidence="2" id="KW-0732">Signal</keyword>
<accession>N8WSZ0</accession>
<dbReference type="RefSeq" id="WP_004822698.1">
    <property type="nucleotide sequence ID" value="NZ_KB849456.1"/>
</dbReference>
<protein>
    <submittedName>
        <fullName evidence="3">Uncharacterized protein</fullName>
    </submittedName>
</protein>
<reference evidence="3 4" key="1">
    <citation type="submission" date="2013-02" db="EMBL/GenBank/DDBJ databases">
        <title>The Genome Sequence of Acinetobacter guillouiae NIPH 991.</title>
        <authorList>
            <consortium name="The Broad Institute Genome Sequencing Platform"/>
            <consortium name="The Broad Institute Genome Sequencing Center for Infectious Disease"/>
            <person name="Cerqueira G."/>
            <person name="Feldgarden M."/>
            <person name="Courvalin P."/>
            <person name="Perichon B."/>
            <person name="Grillot-Courvalin C."/>
            <person name="Clermont D."/>
            <person name="Rocha E."/>
            <person name="Yoon E.-J."/>
            <person name="Nemec A."/>
            <person name="Walker B."/>
            <person name="Young S.K."/>
            <person name="Zeng Q."/>
            <person name="Gargeya S."/>
            <person name="Fitzgerald M."/>
            <person name="Haas B."/>
            <person name="Abouelleil A."/>
            <person name="Alvarado L."/>
            <person name="Arachchi H.M."/>
            <person name="Berlin A.M."/>
            <person name="Chapman S.B."/>
            <person name="Dewar J."/>
            <person name="Goldberg J."/>
            <person name="Griggs A."/>
            <person name="Gujja S."/>
            <person name="Hansen M."/>
            <person name="Howarth C."/>
            <person name="Imamovic A."/>
            <person name="Larimer J."/>
            <person name="McCowan C."/>
            <person name="Murphy C."/>
            <person name="Neiman D."/>
            <person name="Pearson M."/>
            <person name="Priest M."/>
            <person name="Roberts A."/>
            <person name="Saif S."/>
            <person name="Shea T."/>
            <person name="Sisk P."/>
            <person name="Sykes S."/>
            <person name="Wortman J."/>
            <person name="Nusbaum C."/>
            <person name="Birren B."/>
        </authorList>
    </citation>
    <scope>NUCLEOTIDE SEQUENCE [LARGE SCALE GENOMIC DNA]</scope>
    <source>
        <strain evidence="3 4">NIPH 991</strain>
    </source>
</reference>
<evidence type="ECO:0000313" key="4">
    <source>
        <dbReference type="Proteomes" id="UP000013148"/>
    </source>
</evidence>
<keyword evidence="1" id="KW-0175">Coiled coil</keyword>
<gene>
    <name evidence="3" type="ORF">F964_03793</name>
</gene>
<dbReference type="HOGENOM" id="CLU_132463_0_0_6"/>
<dbReference type="EMBL" id="APPJ01000014">
    <property type="protein sequence ID" value="ENV15071.1"/>
    <property type="molecule type" value="Genomic_DNA"/>
</dbReference>
<proteinExistence type="predicted"/>
<organism evidence="3 4">
    <name type="scientific">Acinetobacter guillouiae NIPH 991</name>
    <dbReference type="NCBI Taxonomy" id="1217656"/>
    <lineage>
        <taxon>Bacteria</taxon>
        <taxon>Pseudomonadati</taxon>
        <taxon>Pseudomonadota</taxon>
        <taxon>Gammaproteobacteria</taxon>
        <taxon>Moraxellales</taxon>
        <taxon>Moraxellaceae</taxon>
        <taxon>Acinetobacter</taxon>
    </lineage>
</organism>
<dbReference type="eggNOG" id="ENOG503036J">
    <property type="taxonomic scope" value="Bacteria"/>
</dbReference>
<name>N8WSZ0_ACIGI</name>
<feature type="signal peptide" evidence="2">
    <location>
        <begin position="1"/>
        <end position="24"/>
    </location>
</feature>
<feature type="chain" id="PRO_5004135116" evidence="2">
    <location>
        <begin position="25"/>
        <end position="172"/>
    </location>
</feature>
<evidence type="ECO:0000256" key="2">
    <source>
        <dbReference type="SAM" id="SignalP"/>
    </source>
</evidence>
<dbReference type="Proteomes" id="UP000013148">
    <property type="component" value="Unassembled WGS sequence"/>
</dbReference>
<feature type="coiled-coil region" evidence="1">
    <location>
        <begin position="136"/>
        <end position="170"/>
    </location>
</feature>
<comment type="caution">
    <text evidence="3">The sequence shown here is derived from an EMBL/GenBank/DDBJ whole genome shotgun (WGS) entry which is preliminary data.</text>
</comment>
<evidence type="ECO:0000313" key="3">
    <source>
        <dbReference type="EMBL" id="ENV15071.1"/>
    </source>
</evidence>
<dbReference type="PATRIC" id="fig|1217656.3.peg.3735"/>
<sequence length="172" mass="20539">MKKILLTLSILLSCFSLSLESSFAQNESTAKISKSEKQDLIDDWVDYKLIEYQMDAYLNQQKNPNIDPNDQSVEAYSEQIKQNFKQYFQQYKISYQQLKSRTSEMHDLIQLQLQYLDLTKDLMFNPKYEDTQQNPNQEKQVVLKQYQELNEQIKKDAAKIELQMLKYQKSLR</sequence>
<evidence type="ECO:0000256" key="1">
    <source>
        <dbReference type="SAM" id="Coils"/>
    </source>
</evidence>
<keyword evidence="4" id="KW-1185">Reference proteome</keyword>